<dbReference type="PANTHER" id="PTHR19302">
    <property type="entry name" value="GAMMA TUBULIN COMPLEX PROTEIN"/>
    <property type="match status" value="1"/>
</dbReference>
<accession>A0ABQ8UE88</accession>
<feature type="domain" description="Gamma tubulin complex component protein N-terminal" evidence="8">
    <location>
        <begin position="19"/>
        <end position="322"/>
    </location>
</feature>
<dbReference type="InterPro" id="IPR042241">
    <property type="entry name" value="GCP_C_sf"/>
</dbReference>
<dbReference type="PANTHER" id="PTHR19302:SF13">
    <property type="entry name" value="GAMMA-TUBULIN COMPLEX COMPONENT 2"/>
    <property type="match status" value="1"/>
</dbReference>
<feature type="compositionally biased region" description="Low complexity" evidence="6">
    <location>
        <begin position="712"/>
        <end position="760"/>
    </location>
</feature>
<feature type="region of interest" description="Disordered" evidence="6">
    <location>
        <begin position="676"/>
        <end position="777"/>
    </location>
</feature>
<dbReference type="Proteomes" id="UP001141327">
    <property type="component" value="Unassembled WGS sequence"/>
</dbReference>
<evidence type="ECO:0000259" key="7">
    <source>
        <dbReference type="Pfam" id="PF04130"/>
    </source>
</evidence>
<proteinExistence type="inferred from homology"/>
<dbReference type="InterPro" id="IPR040457">
    <property type="entry name" value="GCP_C"/>
</dbReference>
<evidence type="ECO:0000256" key="6">
    <source>
        <dbReference type="SAM" id="MobiDB-lite"/>
    </source>
</evidence>
<dbReference type="InterPro" id="IPR007259">
    <property type="entry name" value="GCP"/>
</dbReference>
<evidence type="ECO:0000256" key="5">
    <source>
        <dbReference type="ARBA" id="ARBA00023212"/>
    </source>
</evidence>
<comment type="subcellular location">
    <subcellularLocation>
        <location evidence="1">Cytoplasm</location>
        <location evidence="1">Cytoskeleton</location>
    </subcellularLocation>
</comment>
<evidence type="ECO:0000256" key="1">
    <source>
        <dbReference type="ARBA" id="ARBA00004245"/>
    </source>
</evidence>
<dbReference type="Gene3D" id="1.20.120.1900">
    <property type="entry name" value="Gamma-tubulin complex, C-terminal domain"/>
    <property type="match status" value="1"/>
</dbReference>
<dbReference type="Pfam" id="PF04130">
    <property type="entry name" value="GCP_C_terminal"/>
    <property type="match status" value="1"/>
</dbReference>
<evidence type="ECO:0000256" key="2">
    <source>
        <dbReference type="ARBA" id="ARBA00010337"/>
    </source>
</evidence>
<evidence type="ECO:0000313" key="9">
    <source>
        <dbReference type="EMBL" id="KAJ4456756.1"/>
    </source>
</evidence>
<evidence type="ECO:0000313" key="10">
    <source>
        <dbReference type="Proteomes" id="UP001141327"/>
    </source>
</evidence>
<protein>
    <submittedName>
        <fullName evidence="9">Gamma-tubulin complex component 2</fullName>
    </submittedName>
</protein>
<dbReference type="EMBL" id="JAPMOS010000061">
    <property type="protein sequence ID" value="KAJ4456756.1"/>
    <property type="molecule type" value="Genomic_DNA"/>
</dbReference>
<evidence type="ECO:0000256" key="3">
    <source>
        <dbReference type="ARBA" id="ARBA00022490"/>
    </source>
</evidence>
<evidence type="ECO:0000259" key="8">
    <source>
        <dbReference type="Pfam" id="PF17681"/>
    </source>
</evidence>
<comment type="similarity">
    <text evidence="2">Belongs to the TUBGCP family.</text>
</comment>
<keyword evidence="5" id="KW-0206">Cytoskeleton</keyword>
<keyword evidence="4" id="KW-0493">Microtubule</keyword>
<dbReference type="InterPro" id="IPR041470">
    <property type="entry name" value="GCP_N"/>
</dbReference>
<comment type="caution">
    <text evidence="9">The sequence shown here is derived from an EMBL/GenBank/DDBJ whole genome shotgun (WGS) entry which is preliminary data.</text>
</comment>
<feature type="compositionally biased region" description="Polar residues" evidence="6">
    <location>
        <begin position="761"/>
        <end position="770"/>
    </location>
</feature>
<keyword evidence="10" id="KW-1185">Reference proteome</keyword>
<dbReference type="Pfam" id="PF17681">
    <property type="entry name" value="GCP_N_terminal"/>
    <property type="match status" value="1"/>
</dbReference>
<name>A0ABQ8UE88_9EUKA</name>
<feature type="domain" description="Gamma tubulin complex component C-terminal" evidence="7">
    <location>
        <begin position="326"/>
        <end position="675"/>
    </location>
</feature>
<keyword evidence="3" id="KW-0963">Cytoplasm</keyword>
<gene>
    <name evidence="9" type="ORF">PAPYR_7875</name>
</gene>
<reference evidence="9" key="1">
    <citation type="journal article" date="2022" name="bioRxiv">
        <title>Genomics of Preaxostyla Flagellates Illuminates Evolutionary Transitions and the Path Towards Mitochondrial Loss.</title>
        <authorList>
            <person name="Novak L.V.F."/>
            <person name="Treitli S.C."/>
            <person name="Pyrih J."/>
            <person name="Halakuc P."/>
            <person name="Pipaliya S.V."/>
            <person name="Vacek V."/>
            <person name="Brzon O."/>
            <person name="Soukal P."/>
            <person name="Eme L."/>
            <person name="Dacks J.B."/>
            <person name="Karnkowska A."/>
            <person name="Elias M."/>
            <person name="Hampl V."/>
        </authorList>
    </citation>
    <scope>NUCLEOTIDE SEQUENCE</scope>
    <source>
        <strain evidence="9">RCP-MX</strain>
    </source>
</reference>
<evidence type="ECO:0000256" key="4">
    <source>
        <dbReference type="ARBA" id="ARBA00022701"/>
    </source>
</evidence>
<organism evidence="9 10">
    <name type="scientific">Paratrimastix pyriformis</name>
    <dbReference type="NCBI Taxonomy" id="342808"/>
    <lineage>
        <taxon>Eukaryota</taxon>
        <taxon>Metamonada</taxon>
        <taxon>Preaxostyla</taxon>
        <taxon>Paratrimastigidae</taxon>
        <taxon>Paratrimastix</taxon>
    </lineage>
</organism>
<sequence length="777" mass="86425">MPPQSLQEFPLTYQEVVLIEDLLTSLAGLEGKYIKIDGENARFVLQAAVDISLAEITHRILPLCSAFLYLSRFSTLRLSPEPPTSPSVKVSPTNFRTYGTVCHALSGALRTTLKDHLVLVTQLEESWRQGQLTLQKLLWYVQPHIQLLVSLEKLMRTVGDGNLRGGELLSVLHSQATSAGGSALFQQVYGHLVECACEPYLRMLSEWIYRGVICDPYQEFMVEEVRAFSKDKLGTDYNDGYWEQRYRAQRERAPSFLVPFLEKVLVTGKYLNVIRECGRDITCTDQIPLRYVYQQASDHSFGGPIESAYRFATRSLLETIMERDGLISHLKTIRSFFFLAEGDFFVHFMDLAESELAKEAGSVVVSRLASVLEQSLRSCASIDSHREDVGVEMLPESLLDHLRRVEELSQRSALGAGPLPSSTRSPVIPATGLQPRTGLHTVALTYSVRFPLSLVLNRKSLAKYQLINRLLFMGKMVERALGKSWRLFGRNSLWPTDPSERRAAMCYVGLRHRMQHLVQNVLYFQTCEIIDPRWHEMEQSLRQATTSDEVLNRHADFLDTCLEQLLLTDMMIMPLLVRLFMHCLALAALSDKIIPLSGPALTPSGEPGHSRLGLQRSSAFGPQEGAMFIRSIAQLDEDFSKGMSTFMQALAERAQQVRAGHVSSLLTRLAFNGFYSTPNPSTPQGPSRPSAPETLSRRLGLGPSPVAGPTASSSPLLSPHPSSDVPTPSTTSSTRPPSMSPPLSARMVSSLSPRSPSLASQLVSEDSVSITAEGRRE</sequence>
<feature type="compositionally biased region" description="Polar residues" evidence="6">
    <location>
        <begin position="676"/>
        <end position="687"/>
    </location>
</feature>